<proteinExistence type="predicted"/>
<sequence length="402" mass="44788">YQALEAKHSKDDELLAESRFVEFEKALEQFLVRERGAIELQVPLNRAIATSGEILSTINIQESALKMKLEDFEKTYETSIAEIADLRSRKKDEMQLIDKAAENVRYNVRPLLNKLEDDLKQTALQVIDSTTITSKDLNNKKALAEKLGRKVSTSLQNAGQKLADKIQIEIQRGLVEEVDRLKYFANSVVTVLNRIEMQFIDVEANSNRKRNAGGEAIAAALAVFTGFGGIWSGFRTAGVKGAAVGAAGSVGTAIGAGVLAGLIGFPITWPALIAISVVSVFTGGWLTKLVFGGEQLETFKENYKEAIIKEIEKQLKSNPINHKVEDHISTSFEHLKQTLRQEVEALLDNTQNTLYELNRKRQQNETQTEAERKELDEIRAETERILGSAQRRSQELVEIMSV</sequence>
<evidence type="ECO:0000256" key="2">
    <source>
        <dbReference type="SAM" id="Phobius"/>
    </source>
</evidence>
<gene>
    <name evidence="4" type="ORF">IQ229_21490</name>
</gene>
<feature type="domain" description="BDLP-like helical" evidence="3">
    <location>
        <begin position="9"/>
        <end position="374"/>
    </location>
</feature>
<protein>
    <submittedName>
        <fullName evidence="4">Dynamin family protein</fullName>
    </submittedName>
</protein>
<keyword evidence="2" id="KW-0472">Membrane</keyword>
<reference evidence="4 5" key="1">
    <citation type="submission" date="2020-10" db="EMBL/GenBank/DDBJ databases">
        <authorList>
            <person name="Castelo-Branco R."/>
            <person name="Eusebio N."/>
            <person name="Adriana R."/>
            <person name="Vieira A."/>
            <person name="Brugerolle De Fraissinette N."/>
            <person name="Rezende De Castro R."/>
            <person name="Schneider M.P."/>
            <person name="Vasconcelos V."/>
            <person name="Leao P.N."/>
        </authorList>
    </citation>
    <scope>NUCLEOTIDE SEQUENCE [LARGE SCALE GENOMIC DNA]</scope>
    <source>
        <strain evidence="4 5">LEGE 07299</strain>
    </source>
</reference>
<dbReference type="InterPro" id="IPR049399">
    <property type="entry name" value="BDLP-like_hel"/>
</dbReference>
<keyword evidence="2" id="KW-0812">Transmembrane</keyword>
<keyword evidence="2" id="KW-1133">Transmembrane helix</keyword>
<dbReference type="EMBL" id="JADEXF010000840">
    <property type="protein sequence ID" value="MBE9107408.1"/>
    <property type="molecule type" value="Genomic_DNA"/>
</dbReference>
<evidence type="ECO:0000256" key="1">
    <source>
        <dbReference type="SAM" id="Coils"/>
    </source>
</evidence>
<name>A0ABR9U426_9NOSO</name>
<organism evidence="4 5">
    <name type="scientific">Nostoc cf. edaphicum LEGE 07299</name>
    <dbReference type="NCBI Taxonomy" id="2777974"/>
    <lineage>
        <taxon>Bacteria</taxon>
        <taxon>Bacillati</taxon>
        <taxon>Cyanobacteriota</taxon>
        <taxon>Cyanophyceae</taxon>
        <taxon>Nostocales</taxon>
        <taxon>Nostocaceae</taxon>
        <taxon>Nostoc</taxon>
    </lineage>
</organism>
<evidence type="ECO:0000259" key="3">
    <source>
        <dbReference type="Pfam" id="PF21808"/>
    </source>
</evidence>
<evidence type="ECO:0000313" key="4">
    <source>
        <dbReference type="EMBL" id="MBE9107408.1"/>
    </source>
</evidence>
<feature type="coiled-coil region" evidence="1">
    <location>
        <begin position="340"/>
        <end position="381"/>
    </location>
</feature>
<feature type="transmembrane region" description="Helical" evidence="2">
    <location>
        <begin position="271"/>
        <end position="291"/>
    </location>
</feature>
<keyword evidence="5" id="KW-1185">Reference proteome</keyword>
<dbReference type="Pfam" id="PF21808">
    <property type="entry name" value="Dynamin-like_hel_bact"/>
    <property type="match status" value="1"/>
</dbReference>
<evidence type="ECO:0000313" key="5">
    <source>
        <dbReference type="Proteomes" id="UP000647836"/>
    </source>
</evidence>
<comment type="caution">
    <text evidence="4">The sequence shown here is derived from an EMBL/GenBank/DDBJ whole genome shotgun (WGS) entry which is preliminary data.</text>
</comment>
<dbReference type="Proteomes" id="UP000647836">
    <property type="component" value="Unassembled WGS sequence"/>
</dbReference>
<accession>A0ABR9U426</accession>
<keyword evidence="1" id="KW-0175">Coiled coil</keyword>
<feature type="non-terminal residue" evidence="4">
    <location>
        <position position="1"/>
    </location>
</feature>
<feature type="transmembrane region" description="Helical" evidence="2">
    <location>
        <begin position="241"/>
        <end position="265"/>
    </location>
</feature>
<feature type="coiled-coil region" evidence="1">
    <location>
        <begin position="69"/>
        <end position="103"/>
    </location>
</feature>
<feature type="transmembrane region" description="Helical" evidence="2">
    <location>
        <begin position="216"/>
        <end position="234"/>
    </location>
</feature>